<keyword evidence="5 7" id="KW-0720">Serine protease</keyword>
<dbReference type="PANTHER" id="PTHR10381:SF70">
    <property type="entry name" value="ATP-DEPENDENT CLP PROTEASE PROTEOLYTIC SUBUNIT"/>
    <property type="match status" value="1"/>
</dbReference>
<evidence type="ECO:0000256" key="5">
    <source>
        <dbReference type="ARBA" id="ARBA00022825"/>
    </source>
</evidence>
<dbReference type="InterPro" id="IPR029045">
    <property type="entry name" value="ClpP/crotonase-like_dom_sf"/>
</dbReference>
<dbReference type="PROSITE" id="PS00382">
    <property type="entry name" value="CLP_PROTEASE_HIS"/>
    <property type="match status" value="1"/>
</dbReference>
<dbReference type="EMBL" id="QQAW01000020">
    <property type="protein sequence ID" value="RDI32263.1"/>
    <property type="molecule type" value="Genomic_DNA"/>
</dbReference>
<feature type="region of interest" description="Disordered" evidence="10">
    <location>
        <begin position="1"/>
        <end position="43"/>
    </location>
</feature>
<gene>
    <name evidence="7" type="primary">clpP</name>
    <name evidence="11" type="ORF">C7453_1208</name>
</gene>
<dbReference type="GO" id="GO:0004176">
    <property type="term" value="F:ATP-dependent peptidase activity"/>
    <property type="evidence" value="ECO:0007669"/>
    <property type="project" value="InterPro"/>
</dbReference>
<comment type="subcellular location">
    <subcellularLocation>
        <location evidence="7">Cytoplasm</location>
    </subcellularLocation>
</comment>
<comment type="subunit">
    <text evidence="7">Fourteen ClpP subunits assemble into 2 heptameric rings which stack back to back to give a disk-like structure with a central cavity, resembling the structure of eukaryotic proteasomes.</text>
</comment>
<dbReference type="Gene3D" id="3.90.226.10">
    <property type="entry name" value="2-enoyl-CoA Hydratase, Chain A, domain 1"/>
    <property type="match status" value="1"/>
</dbReference>
<dbReference type="GO" id="GO:0009368">
    <property type="term" value="C:endopeptidase Clp complex"/>
    <property type="evidence" value="ECO:0007669"/>
    <property type="project" value="TreeGrafter"/>
</dbReference>
<evidence type="ECO:0000256" key="10">
    <source>
        <dbReference type="SAM" id="MobiDB-lite"/>
    </source>
</evidence>
<keyword evidence="3 7" id="KW-0645">Protease</keyword>
<dbReference type="NCBIfam" id="NF009205">
    <property type="entry name" value="PRK12553.1"/>
    <property type="match status" value="1"/>
</dbReference>
<comment type="function">
    <text evidence="7">Cleaves peptides in various proteins in a process that requires ATP hydrolysis. Has a chymotrypsin-like activity. Plays a major role in the degradation of misfolded proteins.</text>
</comment>
<reference evidence="11 12" key="1">
    <citation type="submission" date="2018-07" db="EMBL/GenBank/DDBJ databases">
        <title>Genomic Encyclopedia of Type Strains, Phase IV (KMG-IV): sequencing the most valuable type-strain genomes for metagenomic binning, comparative biology and taxonomic classification.</title>
        <authorList>
            <person name="Goeker M."/>
        </authorList>
    </citation>
    <scope>NUCLEOTIDE SEQUENCE [LARGE SCALE GENOMIC DNA]</scope>
    <source>
        <strain evidence="11 12">DSM 5603</strain>
    </source>
</reference>
<dbReference type="SUPFAM" id="SSF52096">
    <property type="entry name" value="ClpP/crotonase"/>
    <property type="match status" value="1"/>
</dbReference>
<proteinExistence type="inferred from homology"/>
<name>A0A370FRN7_GLULI</name>
<keyword evidence="2 7" id="KW-0963">Cytoplasm</keyword>
<dbReference type="GO" id="GO:0005737">
    <property type="term" value="C:cytoplasm"/>
    <property type="evidence" value="ECO:0007669"/>
    <property type="project" value="UniProtKB-SubCell"/>
</dbReference>
<comment type="caution">
    <text evidence="11">The sequence shown here is derived from an EMBL/GenBank/DDBJ whole genome shotgun (WGS) entry which is preliminary data.</text>
</comment>
<dbReference type="HAMAP" id="MF_00444">
    <property type="entry name" value="ClpP"/>
    <property type="match status" value="1"/>
</dbReference>
<dbReference type="Pfam" id="PF00574">
    <property type="entry name" value="CLP_protease"/>
    <property type="match status" value="1"/>
</dbReference>
<evidence type="ECO:0000256" key="8">
    <source>
        <dbReference type="PROSITE-ProRule" id="PRU10086"/>
    </source>
</evidence>
<comment type="similarity">
    <text evidence="1 7 9">Belongs to the peptidase S14 family.</text>
</comment>
<dbReference type="InterPro" id="IPR001907">
    <property type="entry name" value="ClpP"/>
</dbReference>
<organism evidence="11 12">
    <name type="scientific">Gluconacetobacter liquefaciens</name>
    <name type="common">Acetobacter liquefaciens</name>
    <dbReference type="NCBI Taxonomy" id="89584"/>
    <lineage>
        <taxon>Bacteria</taxon>
        <taxon>Pseudomonadati</taxon>
        <taxon>Pseudomonadota</taxon>
        <taxon>Alphaproteobacteria</taxon>
        <taxon>Acetobacterales</taxon>
        <taxon>Acetobacteraceae</taxon>
        <taxon>Gluconacetobacter</taxon>
    </lineage>
</organism>
<dbReference type="GO" id="GO:0004252">
    <property type="term" value="F:serine-type endopeptidase activity"/>
    <property type="evidence" value="ECO:0007669"/>
    <property type="project" value="UniProtKB-UniRule"/>
</dbReference>
<keyword evidence="12" id="KW-1185">Reference proteome</keyword>
<accession>A0A370FRN7</accession>
<keyword evidence="4 7" id="KW-0378">Hydrolase</keyword>
<evidence type="ECO:0000256" key="3">
    <source>
        <dbReference type="ARBA" id="ARBA00022670"/>
    </source>
</evidence>
<protein>
    <recommendedName>
        <fullName evidence="7 9">ATP-dependent Clp protease proteolytic subunit</fullName>
        <ecNumber evidence="7">3.4.21.92</ecNumber>
    </recommendedName>
    <alternativeName>
        <fullName evidence="7">Endopeptidase Clp</fullName>
    </alternativeName>
</protein>
<dbReference type="AlphaFoldDB" id="A0A370FRN7"/>
<evidence type="ECO:0000313" key="11">
    <source>
        <dbReference type="EMBL" id="RDI32263.1"/>
    </source>
</evidence>
<dbReference type="CDD" id="cd07017">
    <property type="entry name" value="S14_ClpP_2"/>
    <property type="match status" value="1"/>
</dbReference>
<dbReference type="InterPro" id="IPR023562">
    <property type="entry name" value="ClpP/TepA"/>
</dbReference>
<dbReference type="PANTHER" id="PTHR10381">
    <property type="entry name" value="ATP-DEPENDENT CLP PROTEASE PROTEOLYTIC SUBUNIT"/>
    <property type="match status" value="1"/>
</dbReference>
<dbReference type="PRINTS" id="PR00127">
    <property type="entry name" value="CLPPROTEASEP"/>
</dbReference>
<evidence type="ECO:0000313" key="12">
    <source>
        <dbReference type="Proteomes" id="UP000254958"/>
    </source>
</evidence>
<feature type="active site" evidence="7 8">
    <location>
        <position position="151"/>
    </location>
</feature>
<sequence>MLNGMQPNHRIRMDDEDPNGPDIPEPQGPEPKEPDDNKTLSSPVNELESRLFDQRKVLVFGAINDKLARDVTGRLLALAGASDKPIDVYVNSPGGHVESGDTIHDMIRFVDSVAPVNVIGTGWVASAGALIFAAGNPQRRYCLPNTRFLLHQPMGGVRGPATDIDIEAREIVKMRERLNRLFARETGQEYEKICRDTDRNYWMSAEEAIAYGLVTRIISTISDIH</sequence>
<dbReference type="EC" id="3.4.21.92" evidence="7"/>
<evidence type="ECO:0000256" key="1">
    <source>
        <dbReference type="ARBA" id="ARBA00007039"/>
    </source>
</evidence>
<feature type="active site" description="Nucleophile" evidence="7">
    <location>
        <position position="126"/>
    </location>
</feature>
<comment type="catalytic activity">
    <reaction evidence="6 7 8">
        <text>Hydrolysis of proteins to small peptides in the presence of ATP and magnesium. alpha-casein is the usual test substrate. In the absence of ATP, only oligopeptides shorter than five residues are hydrolyzed (such as succinyl-Leu-Tyr-|-NHMec, and Leu-Tyr-Leu-|-Tyr-Trp, in which cleavage of the -Tyr-|-Leu- and -Tyr-|-Trp bonds also occurs).</text>
        <dbReference type="EC" id="3.4.21.92"/>
    </reaction>
</comment>
<evidence type="ECO:0000256" key="7">
    <source>
        <dbReference type="HAMAP-Rule" id="MF_00444"/>
    </source>
</evidence>
<evidence type="ECO:0000256" key="2">
    <source>
        <dbReference type="ARBA" id="ARBA00022490"/>
    </source>
</evidence>
<evidence type="ECO:0000256" key="4">
    <source>
        <dbReference type="ARBA" id="ARBA00022801"/>
    </source>
</evidence>
<dbReference type="Proteomes" id="UP000254958">
    <property type="component" value="Unassembled WGS sequence"/>
</dbReference>
<dbReference type="GO" id="GO:0006515">
    <property type="term" value="P:protein quality control for misfolded or incompletely synthesized proteins"/>
    <property type="evidence" value="ECO:0007669"/>
    <property type="project" value="TreeGrafter"/>
</dbReference>
<dbReference type="InterPro" id="IPR033135">
    <property type="entry name" value="ClpP_His_AS"/>
</dbReference>
<dbReference type="GO" id="GO:0051117">
    <property type="term" value="F:ATPase binding"/>
    <property type="evidence" value="ECO:0007669"/>
    <property type="project" value="TreeGrafter"/>
</dbReference>
<evidence type="ECO:0000256" key="9">
    <source>
        <dbReference type="RuleBase" id="RU003567"/>
    </source>
</evidence>
<evidence type="ECO:0000256" key="6">
    <source>
        <dbReference type="ARBA" id="ARBA00034021"/>
    </source>
</evidence>